<protein>
    <submittedName>
        <fullName evidence="3">Uncharacterized protein</fullName>
    </submittedName>
</protein>
<keyword evidence="2" id="KW-1133">Transmembrane helix</keyword>
<feature type="non-terminal residue" evidence="3">
    <location>
        <position position="1"/>
    </location>
</feature>
<reference evidence="3" key="1">
    <citation type="submission" date="2015-08" db="EMBL/GenBank/DDBJ databases">
        <authorList>
            <person name="Babu N.S."/>
            <person name="Beckwith C.J."/>
            <person name="Beseler K.G."/>
            <person name="Brison A."/>
            <person name="Carone J.V."/>
            <person name="Caskin T.P."/>
            <person name="Diamond M."/>
            <person name="Durham M.E."/>
            <person name="Foxe J.M."/>
            <person name="Go M."/>
            <person name="Henderson B.A."/>
            <person name="Jones I.B."/>
            <person name="McGettigan J.A."/>
            <person name="Micheletti S.J."/>
            <person name="Nasrallah M.E."/>
            <person name="Ortiz D."/>
            <person name="Piller C.R."/>
            <person name="Privatt S.R."/>
            <person name="Schneider S.L."/>
            <person name="Sharp S."/>
            <person name="Smith T.C."/>
            <person name="Stanton J.D."/>
            <person name="Ullery H.E."/>
            <person name="Wilson R.J."/>
            <person name="Serrano M.G."/>
            <person name="Buck G."/>
            <person name="Lee V."/>
            <person name="Wang Y."/>
            <person name="Carvalho R."/>
            <person name="Voegtly L."/>
            <person name="Shi R."/>
            <person name="Duckworth R."/>
            <person name="Johnson A."/>
            <person name="Loviza R."/>
            <person name="Walstead R."/>
            <person name="Shah Z."/>
            <person name="Kiflezghi M."/>
            <person name="Wade K."/>
            <person name="Ball S.L."/>
            <person name="Bradley K.W."/>
            <person name="Asai D.J."/>
            <person name="Bowman C.A."/>
            <person name="Russell D.A."/>
            <person name="Pope W.H."/>
            <person name="Jacobs-Sera D."/>
            <person name="Hendrix R.W."/>
            <person name="Hatfull G.F."/>
        </authorList>
    </citation>
    <scope>NUCLEOTIDE SEQUENCE</scope>
</reference>
<keyword evidence="2" id="KW-0472">Membrane</keyword>
<dbReference type="EMBL" id="GDKF01006586">
    <property type="protein sequence ID" value="JAT72036.1"/>
    <property type="molecule type" value="Transcribed_RNA"/>
</dbReference>
<accession>A0A1D1ZYM1</accession>
<name>A0A1D1ZYM1_AUXPR</name>
<dbReference type="AlphaFoldDB" id="A0A1D1ZYM1"/>
<gene>
    <name evidence="3" type="ORF">g.26851</name>
</gene>
<evidence type="ECO:0000256" key="2">
    <source>
        <dbReference type="SAM" id="Phobius"/>
    </source>
</evidence>
<keyword evidence="2" id="KW-0812">Transmembrane</keyword>
<proteinExistence type="predicted"/>
<feature type="region of interest" description="Disordered" evidence="1">
    <location>
        <begin position="59"/>
        <end position="84"/>
    </location>
</feature>
<feature type="transmembrane region" description="Helical" evidence="2">
    <location>
        <begin position="220"/>
        <end position="240"/>
    </location>
</feature>
<sequence>RPCPIFSPNALLMHALDSINVMSLDLRCSRPDIRHRAVVPSTPLCRAPRHLRRRPCVHCANETPSSSGHNGKETDSGQGSSVSTENFSIIESRDSVKSFEGMHFDDIYANITARRNRIFLLMEEVRRLRIQLRAKGGTESKEALLESETYPSSIPLFPAISDETLKRYWRYYFTAVAGIISFGALLAPTLELRLGLGGTTYRDFIASLHLPNQLADVDPIVASFCGGAVGVLSALLLVEINNAKVHNKQRCLYCEGTGYLACGACEGAGSNTKVAGGGACAICAGTGKVMCTSCLCTGKKLATEHDPRIDPFNPF</sequence>
<evidence type="ECO:0000256" key="1">
    <source>
        <dbReference type="SAM" id="MobiDB-lite"/>
    </source>
</evidence>
<feature type="transmembrane region" description="Helical" evidence="2">
    <location>
        <begin position="171"/>
        <end position="190"/>
    </location>
</feature>
<evidence type="ECO:0000313" key="3">
    <source>
        <dbReference type="EMBL" id="JAT72036.1"/>
    </source>
</evidence>
<organism evidence="3">
    <name type="scientific">Auxenochlorella protothecoides</name>
    <name type="common">Green microalga</name>
    <name type="synonym">Chlorella protothecoides</name>
    <dbReference type="NCBI Taxonomy" id="3075"/>
    <lineage>
        <taxon>Eukaryota</taxon>
        <taxon>Viridiplantae</taxon>
        <taxon>Chlorophyta</taxon>
        <taxon>core chlorophytes</taxon>
        <taxon>Trebouxiophyceae</taxon>
        <taxon>Chlorellales</taxon>
        <taxon>Chlorellaceae</taxon>
        <taxon>Auxenochlorella</taxon>
    </lineage>
</organism>
<dbReference type="PANTHER" id="PTHR15852:SF8">
    <property type="entry name" value="PROTEIN ORANGE-LIKE, CHLOROPLASTIC"/>
    <property type="match status" value="1"/>
</dbReference>
<dbReference type="PANTHER" id="PTHR15852">
    <property type="entry name" value="PLASTID TRANSCRIPTIONALLY ACTIVE PROTEIN"/>
    <property type="match status" value="1"/>
</dbReference>